<organism evidence="4 5">
    <name type="scientific">Bacillus methanolicus PB1</name>
    <dbReference type="NCBI Taxonomy" id="997296"/>
    <lineage>
        <taxon>Bacteria</taxon>
        <taxon>Bacillati</taxon>
        <taxon>Bacillota</taxon>
        <taxon>Bacilli</taxon>
        <taxon>Bacillales</taxon>
        <taxon>Bacillaceae</taxon>
        <taxon>Bacillus</taxon>
    </lineage>
</organism>
<comment type="caution">
    <text evidence="4">The sequence shown here is derived from an EMBL/GenBank/DDBJ whole genome shotgun (WGS) entry which is preliminary data.</text>
</comment>
<keyword evidence="5" id="KW-1185">Reference proteome</keyword>
<evidence type="ECO:0000313" key="5">
    <source>
        <dbReference type="Proteomes" id="UP000010523"/>
    </source>
</evidence>
<dbReference type="PATRIC" id="fig|997296.3.peg.3072"/>
<dbReference type="Pfam" id="PF00497">
    <property type="entry name" value="SBP_bac_3"/>
    <property type="match status" value="1"/>
</dbReference>
<keyword evidence="1" id="KW-0564">Palmitate</keyword>
<dbReference type="STRING" id="997296.PB1_14564"/>
<evidence type="ECO:0000256" key="1">
    <source>
        <dbReference type="ARBA" id="ARBA00023139"/>
    </source>
</evidence>
<dbReference type="EMBL" id="AFEU01000003">
    <property type="protein sequence ID" value="EIJ78789.1"/>
    <property type="molecule type" value="Genomic_DNA"/>
</dbReference>
<dbReference type="Gene3D" id="3.40.190.10">
    <property type="entry name" value="Periplasmic binding protein-like II"/>
    <property type="match status" value="1"/>
</dbReference>
<evidence type="ECO:0000313" key="4">
    <source>
        <dbReference type="EMBL" id="EIJ78789.1"/>
    </source>
</evidence>
<dbReference type="AlphaFoldDB" id="I3DX18"/>
<keyword evidence="2" id="KW-0449">Lipoprotein</keyword>
<name>I3DX18_BACMT</name>
<sequence length="55" mass="6412">MKDIEFSGLVQALKSGQVDFVLAGMTPTEDRRKNVDFSDIYYNEKHMIVPKKQRH</sequence>
<dbReference type="InterPro" id="IPR001638">
    <property type="entry name" value="Solute-binding_3/MltF_N"/>
</dbReference>
<reference evidence="4 5" key="1">
    <citation type="journal article" date="2012" name="Appl. Environ. Microbiol.">
        <title>Genome Sequence of Thermotolerant Bacillus methanolicus: Features and Regulation Related to Methylotrophy and Production of L-Lysine and L-Glutamate from Methanol.</title>
        <authorList>
            <person name="Heggeset T.M."/>
            <person name="Krog A."/>
            <person name="Balzer S."/>
            <person name="Wentzel A."/>
            <person name="Ellingsen T.E."/>
            <person name="Brautaset T."/>
        </authorList>
    </citation>
    <scope>NUCLEOTIDE SEQUENCE [LARGE SCALE GENOMIC DNA]</scope>
    <source>
        <strain evidence="4 5">PB1</strain>
    </source>
</reference>
<gene>
    <name evidence="4" type="ORF">PB1_14564</name>
</gene>
<evidence type="ECO:0000256" key="2">
    <source>
        <dbReference type="ARBA" id="ARBA00023288"/>
    </source>
</evidence>
<dbReference type="Proteomes" id="UP000010523">
    <property type="component" value="Unassembled WGS sequence"/>
</dbReference>
<feature type="domain" description="Solute-binding protein family 3/N-terminal" evidence="3">
    <location>
        <begin position="2"/>
        <end position="53"/>
    </location>
</feature>
<dbReference type="SUPFAM" id="SSF53850">
    <property type="entry name" value="Periplasmic binding protein-like II"/>
    <property type="match status" value="1"/>
</dbReference>
<protein>
    <submittedName>
        <fullName evidence="4">Amino acid ABC transporter, amino acid-binding protein</fullName>
    </submittedName>
</protein>
<proteinExistence type="predicted"/>
<dbReference type="eggNOG" id="COG0834">
    <property type="taxonomic scope" value="Bacteria"/>
</dbReference>
<evidence type="ECO:0000259" key="3">
    <source>
        <dbReference type="Pfam" id="PF00497"/>
    </source>
</evidence>
<accession>I3DX18</accession>